<dbReference type="CDD" id="cd18008">
    <property type="entry name" value="DEXDc_SHPRH-like"/>
    <property type="match status" value="1"/>
</dbReference>
<gene>
    <name evidence="7" type="ORF">MKK02DRAFT_37094</name>
</gene>
<sequence>MAEPSLSTPEVPSLAPASSPTVPSSSRSSKLEVPSDSIDLTADSDDGEEEAKAVPGTEPIDVDGDGGNQGIELSGARAITGGDGNSSNGVGAPAPAGPPKQGNRQYEFKSWEPPSSAGQQPPPYSQNGAGGYPGQHPGHPGLSPNPQHRPPPYHGYPHPVGMNGYPGPGGHAVHPPQGHPAFTSVYPSVASPNHPFTRSPLPGANGNTNGGPLSYLPLGSSTSGTSSAPIDLTSIRIPSPPPAQNPKQPMCIGAIVSRAMMLYPSPAALIGATVPPGSRERYEVRDWRGAEFLKVKLKLRLAGSEPTPANPTANTRVDMIQVTTPSLASYLGDLDPSLGDVLIPHMKRGLLRLEGFVQRLHPDAPQFEIRVNVLLFTLPSNIKYISTALLKNGFYLTDPLPPYEGERHADCPPYQNAHMADEETRRLITAHVARMSGLQGRPSGFALPGLAFGQMDKAKQVEVQRQQVDDVFKSLDTGVELEQSDPGSLIETDLFPHQRKALTFLLEREGDASALKEARRLHEKKMVKKAKKRAKKEQSASVAGSVNGDDDKSRDGEKEEEATEGKKSKKGKGKKHLGRSLWEPMPDENGRVRLWRNKITDEKRRGKEVPDEGKGAILADDMGLGKTLSIVSLIAATRDSALDWARSKSAGSDIEMEEVKPEYSASTFKGRVFGMPEIETEADVKPSAKKRKREEADEKNAAARQARIKVRSRGNLLLCPMSTITNWEDQIKEHWNGEVQIVGGSGMAPKDCPPRKKNITKRNGEESTDEDDADFDVLRVYIYHGAAKINDPAFLADFDIVITSYNTLAIEFSKMSAAVTEDPTPAETANNSDDEVVVLGDTATNSRAVRPEVEAEIKAAEVADRLRKAEAKKKGKGGPKKVESSALQAVEWFRIVLDEAHYIKSASTVASKAACYLAADRRIALTGTPIQNKIEDIWALFKFLRLDPVDRKEVFNEFIWNPCKQGNSVGVAKLQLVMRCCTLRRTKDSVAEDGRRILNLPPRKEMQLWLDLRADEREVYDKRAVALRARVEDLRSSNELGKNYANILQEVLRLRQICNHVDLAMLGAVEEDYDGTVMDYQVAVQGIERAGLTLARAQSVVSFRKDGDGAQCETCGLDYNDAFPSIGLGGVEEEKKTLKKLTHRPLLTKCLHMFCPTCFKSGIYPEYKPKMKSNPSRPCSACGAALRLPMDVIEVVPPDSEQAAEIAEQAPKRAARKKYVRQPGEKPNLSTKMQFLLDDLMKYSKRNPNSINFNPMELDGDADGVEEMDAEGKPFITKSIVFSQWTTMLDRIGDMLDEASIRYDRLDGTMTREDRARAMQALKCNKKIEVLLVSTRAGGVGLNLTTASRAYLVDPYWNPSVEAQAIDRIHRMGQTRPVTAIKLMIKDSIEMKLDEIQKKKANLANLSLKPMTRKELMEQKAEELASLFR</sequence>
<dbReference type="InterPro" id="IPR038718">
    <property type="entry name" value="SNF2-like_sf"/>
</dbReference>
<organism evidence="7 8">
    <name type="scientific">Dioszegia hungarica</name>
    <dbReference type="NCBI Taxonomy" id="4972"/>
    <lineage>
        <taxon>Eukaryota</taxon>
        <taxon>Fungi</taxon>
        <taxon>Dikarya</taxon>
        <taxon>Basidiomycota</taxon>
        <taxon>Agaricomycotina</taxon>
        <taxon>Tremellomycetes</taxon>
        <taxon>Tremellales</taxon>
        <taxon>Bulleribasidiaceae</taxon>
        <taxon>Dioszegia</taxon>
    </lineage>
</organism>
<evidence type="ECO:0000256" key="4">
    <source>
        <dbReference type="SAM" id="MobiDB-lite"/>
    </source>
</evidence>
<dbReference type="GO" id="GO:0006281">
    <property type="term" value="P:DNA repair"/>
    <property type="evidence" value="ECO:0007669"/>
    <property type="project" value="TreeGrafter"/>
</dbReference>
<dbReference type="InterPro" id="IPR050628">
    <property type="entry name" value="SNF2_RAD54_helicase_TF"/>
</dbReference>
<dbReference type="InterPro" id="IPR001650">
    <property type="entry name" value="Helicase_C-like"/>
</dbReference>
<protein>
    <submittedName>
        <fullName evidence="7">DNA repair protein RAD5</fullName>
    </submittedName>
</protein>
<dbReference type="InterPro" id="IPR049730">
    <property type="entry name" value="SNF2/RAD54-like_C"/>
</dbReference>
<dbReference type="Pfam" id="PF00176">
    <property type="entry name" value="SNF2-rel_dom"/>
    <property type="match status" value="1"/>
</dbReference>
<comment type="caution">
    <text evidence="7">The sequence shown here is derived from an EMBL/GenBank/DDBJ whole genome shotgun (WGS) entry which is preliminary data.</text>
</comment>
<name>A0AA38HCA2_9TREE</name>
<dbReference type="Gene3D" id="3.40.50.10810">
    <property type="entry name" value="Tandem AAA-ATPase domain"/>
    <property type="match status" value="2"/>
</dbReference>
<dbReference type="SUPFAM" id="SSF52540">
    <property type="entry name" value="P-loop containing nucleoside triphosphate hydrolases"/>
    <property type="match status" value="2"/>
</dbReference>
<evidence type="ECO:0000256" key="2">
    <source>
        <dbReference type="ARBA" id="ARBA00022801"/>
    </source>
</evidence>
<evidence type="ECO:0000313" key="8">
    <source>
        <dbReference type="Proteomes" id="UP001164286"/>
    </source>
</evidence>
<dbReference type="Proteomes" id="UP001164286">
    <property type="component" value="Unassembled WGS sequence"/>
</dbReference>
<accession>A0AA38HCA2</accession>
<feature type="region of interest" description="Disordered" evidence="4">
    <location>
        <begin position="682"/>
        <end position="705"/>
    </location>
</feature>
<feature type="compositionally biased region" description="Basic residues" evidence="4">
    <location>
        <begin position="567"/>
        <end position="578"/>
    </location>
</feature>
<dbReference type="InterPro" id="IPR014001">
    <property type="entry name" value="Helicase_ATP-bd"/>
</dbReference>
<keyword evidence="1" id="KW-0547">Nucleotide-binding</keyword>
<dbReference type="SMART" id="SM00490">
    <property type="entry name" value="HELICc"/>
    <property type="match status" value="1"/>
</dbReference>
<dbReference type="PROSITE" id="PS51194">
    <property type="entry name" value="HELICASE_CTER"/>
    <property type="match status" value="1"/>
</dbReference>
<feature type="region of interest" description="Disordered" evidence="4">
    <location>
        <begin position="524"/>
        <end position="585"/>
    </location>
</feature>
<dbReference type="GeneID" id="77728764"/>
<feature type="compositionally biased region" description="Low complexity" evidence="4">
    <location>
        <begin position="11"/>
        <end position="28"/>
    </location>
</feature>
<dbReference type="GO" id="GO:0005524">
    <property type="term" value="F:ATP binding"/>
    <property type="evidence" value="ECO:0007669"/>
    <property type="project" value="UniProtKB-KW"/>
</dbReference>
<dbReference type="GO" id="GO:0016787">
    <property type="term" value="F:hydrolase activity"/>
    <property type="evidence" value="ECO:0007669"/>
    <property type="project" value="UniProtKB-KW"/>
</dbReference>
<keyword evidence="8" id="KW-1185">Reference proteome</keyword>
<proteinExistence type="predicted"/>
<dbReference type="PANTHER" id="PTHR45626">
    <property type="entry name" value="TRANSCRIPTION TERMINATION FACTOR 2-RELATED"/>
    <property type="match status" value="1"/>
</dbReference>
<feature type="compositionally biased region" description="Basic residues" evidence="4">
    <location>
        <begin position="524"/>
        <end position="535"/>
    </location>
</feature>
<evidence type="ECO:0000256" key="3">
    <source>
        <dbReference type="ARBA" id="ARBA00022840"/>
    </source>
</evidence>
<dbReference type="GO" id="GO:0005634">
    <property type="term" value="C:nucleus"/>
    <property type="evidence" value="ECO:0007669"/>
    <property type="project" value="TreeGrafter"/>
</dbReference>
<dbReference type="InterPro" id="IPR000330">
    <property type="entry name" value="SNF2_N"/>
</dbReference>
<evidence type="ECO:0000313" key="7">
    <source>
        <dbReference type="EMBL" id="KAI9636311.1"/>
    </source>
</evidence>
<keyword evidence="2" id="KW-0378">Hydrolase</keyword>
<evidence type="ECO:0000259" key="5">
    <source>
        <dbReference type="PROSITE" id="PS51192"/>
    </source>
</evidence>
<evidence type="ECO:0000256" key="1">
    <source>
        <dbReference type="ARBA" id="ARBA00022741"/>
    </source>
</evidence>
<evidence type="ECO:0000259" key="6">
    <source>
        <dbReference type="PROSITE" id="PS51194"/>
    </source>
</evidence>
<feature type="domain" description="Helicase ATP-binding" evidence="5">
    <location>
        <begin position="607"/>
        <end position="947"/>
    </location>
</feature>
<dbReference type="RefSeq" id="XP_052946088.1">
    <property type="nucleotide sequence ID" value="XM_053089559.1"/>
</dbReference>
<dbReference type="EMBL" id="JAKWFO010000005">
    <property type="protein sequence ID" value="KAI9636311.1"/>
    <property type="molecule type" value="Genomic_DNA"/>
</dbReference>
<dbReference type="PROSITE" id="PS51192">
    <property type="entry name" value="HELICASE_ATP_BIND_1"/>
    <property type="match status" value="1"/>
</dbReference>
<dbReference type="CDD" id="cd18793">
    <property type="entry name" value="SF2_C_SNF"/>
    <property type="match status" value="1"/>
</dbReference>
<dbReference type="SMART" id="SM00487">
    <property type="entry name" value="DEXDc"/>
    <property type="match status" value="1"/>
</dbReference>
<feature type="compositionally biased region" description="Polar residues" evidence="4">
    <location>
        <begin position="1"/>
        <end position="10"/>
    </location>
</feature>
<dbReference type="InterPro" id="IPR027417">
    <property type="entry name" value="P-loop_NTPase"/>
</dbReference>
<feature type="region of interest" description="Disordered" evidence="4">
    <location>
        <begin position="743"/>
        <end position="770"/>
    </location>
</feature>
<feature type="region of interest" description="Disordered" evidence="4">
    <location>
        <begin position="1"/>
        <end position="178"/>
    </location>
</feature>
<keyword evidence="3" id="KW-0067">ATP-binding</keyword>
<reference evidence="7" key="1">
    <citation type="journal article" date="2022" name="G3 (Bethesda)">
        <title>High quality genome of the basidiomycete yeast Dioszegia hungarica PDD-24b-2 isolated from cloud water.</title>
        <authorList>
            <person name="Jarrige D."/>
            <person name="Haridas S."/>
            <person name="Bleykasten-Grosshans C."/>
            <person name="Joly M."/>
            <person name="Nadalig T."/>
            <person name="Sancelme M."/>
            <person name="Vuilleumier S."/>
            <person name="Grigoriev I.V."/>
            <person name="Amato P."/>
            <person name="Bringel F."/>
        </authorList>
    </citation>
    <scope>NUCLEOTIDE SEQUENCE</scope>
    <source>
        <strain evidence="7">PDD-24b-2</strain>
    </source>
</reference>
<feature type="domain" description="Helicase C-terminal" evidence="6">
    <location>
        <begin position="1264"/>
        <end position="1417"/>
    </location>
</feature>
<dbReference type="PANTHER" id="PTHR45626:SF52">
    <property type="entry name" value="SINGLE-STRANDED DNA-DEPENDENT ATPASE (EUROFUNG)"/>
    <property type="match status" value="1"/>
</dbReference>
<dbReference type="Pfam" id="PF00271">
    <property type="entry name" value="Helicase_C"/>
    <property type="match status" value="1"/>
</dbReference>
<dbReference type="GO" id="GO:0008094">
    <property type="term" value="F:ATP-dependent activity, acting on DNA"/>
    <property type="evidence" value="ECO:0007669"/>
    <property type="project" value="TreeGrafter"/>
</dbReference>
<dbReference type="Gene3D" id="3.40.50.300">
    <property type="entry name" value="P-loop containing nucleotide triphosphate hydrolases"/>
    <property type="match status" value="1"/>
</dbReference>